<dbReference type="Proteomes" id="UP000695000">
    <property type="component" value="Unplaced"/>
</dbReference>
<evidence type="ECO:0000313" key="7">
    <source>
        <dbReference type="RefSeq" id="XP_017780613.1"/>
    </source>
</evidence>
<dbReference type="PANTHER" id="PTHR23199:SF12">
    <property type="entry name" value="NEUROTROPHIN 1-RELATED"/>
    <property type="match status" value="1"/>
</dbReference>
<proteinExistence type="predicted"/>
<evidence type="ECO:0000313" key="6">
    <source>
        <dbReference type="Proteomes" id="UP000695000"/>
    </source>
</evidence>
<evidence type="ECO:0000256" key="4">
    <source>
        <dbReference type="SAM" id="SignalP"/>
    </source>
</evidence>
<protein>
    <submittedName>
        <fullName evidence="7">Uncharacterized protein LOC108565586</fullName>
    </submittedName>
</protein>
<dbReference type="SUPFAM" id="SSF57501">
    <property type="entry name" value="Cystine-knot cytokines"/>
    <property type="match status" value="1"/>
</dbReference>
<name>A0ABM1N1B3_NICVS</name>
<feature type="domain" description="Spaetzle" evidence="5">
    <location>
        <begin position="224"/>
        <end position="318"/>
    </location>
</feature>
<keyword evidence="1 4" id="KW-0732">Signal</keyword>
<gene>
    <name evidence="7" type="primary">LOC108565586</name>
</gene>
<dbReference type="InterPro" id="IPR032104">
    <property type="entry name" value="Spaetzle"/>
</dbReference>
<feature type="signal peptide" evidence="4">
    <location>
        <begin position="1"/>
        <end position="17"/>
    </location>
</feature>
<accession>A0ABM1N1B3</accession>
<dbReference type="InterPro" id="IPR029034">
    <property type="entry name" value="Cystine-knot_cytokine"/>
</dbReference>
<reference evidence="7" key="1">
    <citation type="submission" date="2025-08" db="UniProtKB">
        <authorList>
            <consortium name="RefSeq"/>
        </authorList>
    </citation>
    <scope>IDENTIFICATION</scope>
    <source>
        <tissue evidence="7">Whole Larva</tissue>
    </source>
</reference>
<keyword evidence="3" id="KW-0325">Glycoprotein</keyword>
<keyword evidence="2" id="KW-1015">Disulfide bond</keyword>
<dbReference type="PANTHER" id="PTHR23199">
    <property type="entry name" value="NEUROTROPHIN 1-RELATED"/>
    <property type="match status" value="1"/>
</dbReference>
<sequence length="332" mass="38284">MRLFIFSIYILITMINCLPINIKTWESSGRVRVIHKAPMKPRKAMTGPIFNIIHHGPPPVRRQSLPLNNNDRIYFPDEVPTSEEQKSVTRSRKLDTFSDNIELPPHSNNRDYFLKEVPTAQREMLQKNFIAHTGKVANFSINIGNRHRSILDNVKGFKVKNAFESPNTVSRCSGESTYCENVPSYPYETVNKILKNFANKDFFGLEENVAEPWSRTDNNEEENFMCKSYTKIIHPQMGKTLDGSWKYIINVDDKEYVQAVKVEICKSPKKPCAMSDKFPEGIITSCKQRYMNRRLLSISNNGLPEPDIYSLPAGCSCTYKRNSQFLKTFYSK</sequence>
<dbReference type="InterPro" id="IPR052444">
    <property type="entry name" value="Spz/Toll_ligand-like"/>
</dbReference>
<feature type="chain" id="PRO_5045939172" evidence="4">
    <location>
        <begin position="18"/>
        <end position="332"/>
    </location>
</feature>
<evidence type="ECO:0000256" key="1">
    <source>
        <dbReference type="ARBA" id="ARBA00022729"/>
    </source>
</evidence>
<dbReference type="Pfam" id="PF16077">
    <property type="entry name" value="Spaetzle"/>
    <property type="match status" value="1"/>
</dbReference>
<dbReference type="Gene3D" id="2.10.90.10">
    <property type="entry name" value="Cystine-knot cytokines"/>
    <property type="match status" value="1"/>
</dbReference>
<evidence type="ECO:0000259" key="5">
    <source>
        <dbReference type="Pfam" id="PF16077"/>
    </source>
</evidence>
<dbReference type="RefSeq" id="XP_017780613.1">
    <property type="nucleotide sequence ID" value="XM_017925124.1"/>
</dbReference>
<organism evidence="6 7">
    <name type="scientific">Nicrophorus vespilloides</name>
    <name type="common">Boreal carrion beetle</name>
    <dbReference type="NCBI Taxonomy" id="110193"/>
    <lineage>
        <taxon>Eukaryota</taxon>
        <taxon>Metazoa</taxon>
        <taxon>Ecdysozoa</taxon>
        <taxon>Arthropoda</taxon>
        <taxon>Hexapoda</taxon>
        <taxon>Insecta</taxon>
        <taxon>Pterygota</taxon>
        <taxon>Neoptera</taxon>
        <taxon>Endopterygota</taxon>
        <taxon>Coleoptera</taxon>
        <taxon>Polyphaga</taxon>
        <taxon>Staphyliniformia</taxon>
        <taxon>Silphidae</taxon>
        <taxon>Nicrophorinae</taxon>
        <taxon>Nicrophorus</taxon>
    </lineage>
</organism>
<keyword evidence="6" id="KW-1185">Reference proteome</keyword>
<evidence type="ECO:0000256" key="2">
    <source>
        <dbReference type="ARBA" id="ARBA00023157"/>
    </source>
</evidence>
<evidence type="ECO:0000256" key="3">
    <source>
        <dbReference type="ARBA" id="ARBA00023180"/>
    </source>
</evidence>
<dbReference type="GeneID" id="108565586"/>